<dbReference type="Pfam" id="PF01124">
    <property type="entry name" value="MAPEG"/>
    <property type="match status" value="1"/>
</dbReference>
<keyword evidence="4 5" id="KW-0472">Membrane</keyword>
<dbReference type="PhylomeDB" id="A0A0G4EGL7"/>
<keyword evidence="2 5" id="KW-0812">Transmembrane</keyword>
<proteinExistence type="predicted"/>
<evidence type="ECO:0000256" key="1">
    <source>
        <dbReference type="ARBA" id="ARBA00004370"/>
    </source>
</evidence>
<dbReference type="GO" id="GO:0016020">
    <property type="term" value="C:membrane"/>
    <property type="evidence" value="ECO:0007669"/>
    <property type="project" value="UniProtKB-SubCell"/>
</dbReference>
<keyword evidence="6" id="KW-0732">Signal</keyword>
<evidence type="ECO:0000256" key="3">
    <source>
        <dbReference type="ARBA" id="ARBA00022989"/>
    </source>
</evidence>
<evidence type="ECO:0000313" key="8">
    <source>
        <dbReference type="Proteomes" id="UP000041254"/>
    </source>
</evidence>
<organism evidence="7 8">
    <name type="scientific">Vitrella brassicaformis (strain CCMP3155)</name>
    <dbReference type="NCBI Taxonomy" id="1169540"/>
    <lineage>
        <taxon>Eukaryota</taxon>
        <taxon>Sar</taxon>
        <taxon>Alveolata</taxon>
        <taxon>Colpodellida</taxon>
        <taxon>Vitrellaceae</taxon>
        <taxon>Vitrella</taxon>
    </lineage>
</organism>
<dbReference type="EMBL" id="CDMY01000227">
    <property type="protein sequence ID" value="CEL95387.1"/>
    <property type="molecule type" value="Genomic_DNA"/>
</dbReference>
<dbReference type="Proteomes" id="UP000041254">
    <property type="component" value="Unassembled WGS sequence"/>
</dbReference>
<dbReference type="InParanoid" id="A0A0G4EGL7"/>
<comment type="subcellular location">
    <subcellularLocation>
        <location evidence="1">Membrane</location>
    </subcellularLocation>
</comment>
<name>A0A0G4EGL7_VITBC</name>
<dbReference type="SUPFAM" id="SSF161084">
    <property type="entry name" value="MAPEG domain-like"/>
    <property type="match status" value="1"/>
</dbReference>
<dbReference type="InterPro" id="IPR001129">
    <property type="entry name" value="Membr-assoc_MAPEG"/>
</dbReference>
<feature type="chain" id="PRO_5005187308" evidence="6">
    <location>
        <begin position="33"/>
        <end position="103"/>
    </location>
</feature>
<dbReference type="InterPro" id="IPR023352">
    <property type="entry name" value="MAPEG-like_dom_sf"/>
</dbReference>
<protein>
    <submittedName>
        <fullName evidence="7">Uncharacterized protein</fullName>
    </submittedName>
</protein>
<keyword evidence="8" id="KW-1185">Reference proteome</keyword>
<gene>
    <name evidence="7" type="ORF">Vbra_11817</name>
</gene>
<reference evidence="7 8" key="1">
    <citation type="submission" date="2014-11" db="EMBL/GenBank/DDBJ databases">
        <authorList>
            <person name="Zhu J."/>
            <person name="Qi W."/>
            <person name="Song R."/>
        </authorList>
    </citation>
    <scope>NUCLEOTIDE SEQUENCE [LARGE SCALE GENOMIC DNA]</scope>
</reference>
<dbReference type="AlphaFoldDB" id="A0A0G4EGL7"/>
<accession>A0A0G4EGL7</accession>
<feature type="transmembrane region" description="Helical" evidence="5">
    <location>
        <begin position="77"/>
        <end position="102"/>
    </location>
</feature>
<evidence type="ECO:0000256" key="5">
    <source>
        <dbReference type="SAM" id="Phobius"/>
    </source>
</evidence>
<feature type="signal peptide" evidence="6">
    <location>
        <begin position="1"/>
        <end position="32"/>
    </location>
</feature>
<feature type="transmembrane region" description="Helical" evidence="5">
    <location>
        <begin position="45"/>
        <end position="65"/>
    </location>
</feature>
<dbReference type="VEuPathDB" id="CryptoDB:Vbra_11817"/>
<evidence type="ECO:0000313" key="7">
    <source>
        <dbReference type="EMBL" id="CEL95387.1"/>
    </source>
</evidence>
<evidence type="ECO:0000256" key="2">
    <source>
        <dbReference type="ARBA" id="ARBA00022692"/>
    </source>
</evidence>
<keyword evidence="3 5" id="KW-1133">Transmembrane helix</keyword>
<evidence type="ECO:0000256" key="4">
    <source>
        <dbReference type="ARBA" id="ARBA00023136"/>
    </source>
</evidence>
<dbReference type="Gene3D" id="1.20.120.550">
    <property type="entry name" value="Membrane associated eicosanoid/glutathione metabolism-like domain"/>
    <property type="match status" value="1"/>
</dbReference>
<sequence length="103" mass="11139">MQVLARSRAHSNHTEMMSVHLLLLLTMGVCLGTEGGLAGLSTTVLYVYGALFFVMKTLHTIALLQKDSYKKVHIFRPAGYLGAIGVMLAMCVHLTVFCVANAA</sequence>
<evidence type="ECO:0000256" key="6">
    <source>
        <dbReference type="SAM" id="SignalP"/>
    </source>
</evidence>